<keyword evidence="3" id="KW-0547">Nucleotide-binding</keyword>
<dbReference type="RefSeq" id="WP_138925799.1">
    <property type="nucleotide sequence ID" value="NZ_CP034412.1"/>
</dbReference>
<gene>
    <name evidence="8" type="ORF">GcLGCM259_0706</name>
</gene>
<evidence type="ECO:0000256" key="1">
    <source>
        <dbReference type="ARBA" id="ARBA00010688"/>
    </source>
</evidence>
<dbReference type="GO" id="GO:0008443">
    <property type="term" value="F:phosphofructokinase activity"/>
    <property type="evidence" value="ECO:0007669"/>
    <property type="project" value="TreeGrafter"/>
</dbReference>
<dbReference type="EMBL" id="CP034412">
    <property type="protein sequence ID" value="QCY46466.1"/>
    <property type="molecule type" value="Genomic_DNA"/>
</dbReference>
<dbReference type="InterPro" id="IPR002173">
    <property type="entry name" value="Carboh/pur_kinase_PfkB_CS"/>
</dbReference>
<name>A0A5B7WQP7_9MICC</name>
<dbReference type="GO" id="GO:0005829">
    <property type="term" value="C:cytosol"/>
    <property type="evidence" value="ECO:0007669"/>
    <property type="project" value="TreeGrafter"/>
</dbReference>
<keyword evidence="4 8" id="KW-0418">Kinase</keyword>
<evidence type="ECO:0000313" key="9">
    <source>
        <dbReference type="Proteomes" id="UP000307000"/>
    </source>
</evidence>
<dbReference type="NCBIfam" id="TIGR03168">
    <property type="entry name" value="1-PFK"/>
    <property type="match status" value="1"/>
</dbReference>
<keyword evidence="2 6" id="KW-0808">Transferase</keyword>
<dbReference type="InterPro" id="IPR017583">
    <property type="entry name" value="Tagatose/fructose_Pkinase"/>
</dbReference>
<keyword evidence="5" id="KW-0067">ATP-binding</keyword>
<sequence length="309" mass="32501">MILTLTPNPAIDESYQVPGITLDTSHRVPMPLWRAGGKGINVARVLEQLGYRALALFPSGGTSGEALCSELRAAHLAHHAVPVSGQTRRSMAFHDPQANTTTLFNQSGEPLRQEDIQALENAFIRLLPTCRAVTINGSWPPHTPADLLPRLITAARRAGVWVLADASGEALLQAARAGAVLKPNEHELREATGCSSLFQGARQLLELGAPAVFASAGADGLYHFAPSQPVTHALLPQALSGNPTGAGDSAVAALAASALQGLEIEPTLRRAVAWSAATVLMPTAGAVHSSYQQLAREVICQTLSTDAHH</sequence>
<dbReference type="InterPro" id="IPR011611">
    <property type="entry name" value="PfkB_dom"/>
</dbReference>
<reference evidence="8 9" key="1">
    <citation type="submission" date="2018-12" db="EMBL/GenBank/DDBJ databases">
        <title>Complete Genome Sequence of Glutamicibacter creatinolyticus strain LGCM259,isolated from an abscess of a 12-year-old mare in Italy.</title>
        <authorList>
            <person name="Santos R.G."/>
            <person name="Silva A.L."/>
            <person name="Seyffert N."/>
            <person name="Castro T.L.P."/>
            <person name="Attili A.R."/>
            <person name="Rifici C."/>
            <person name="Mazzullo G."/>
            <person name="Brenig B."/>
            <person name="Venanzi F."/>
            <person name="Azevedo V."/>
        </authorList>
    </citation>
    <scope>NUCLEOTIDE SEQUENCE [LARGE SCALE GENOMIC DNA]</scope>
    <source>
        <strain evidence="8 9">LGCM 259</strain>
    </source>
</reference>
<dbReference type="Gene3D" id="3.40.1190.20">
    <property type="match status" value="1"/>
</dbReference>
<comment type="similarity">
    <text evidence="1">Belongs to the carbohydrate kinase PfkB family.</text>
</comment>
<dbReference type="GO" id="GO:0005524">
    <property type="term" value="F:ATP binding"/>
    <property type="evidence" value="ECO:0007669"/>
    <property type="project" value="UniProtKB-KW"/>
</dbReference>
<dbReference type="SUPFAM" id="SSF53613">
    <property type="entry name" value="Ribokinase-like"/>
    <property type="match status" value="1"/>
</dbReference>
<accession>A0A5B7WQP7</accession>
<protein>
    <submittedName>
        <fullName evidence="8">Ribokinase</fullName>
    </submittedName>
</protein>
<evidence type="ECO:0000256" key="5">
    <source>
        <dbReference type="ARBA" id="ARBA00022840"/>
    </source>
</evidence>
<dbReference type="AlphaFoldDB" id="A0A5B7WQP7"/>
<evidence type="ECO:0000256" key="3">
    <source>
        <dbReference type="ARBA" id="ARBA00022741"/>
    </source>
</evidence>
<evidence type="ECO:0000256" key="4">
    <source>
        <dbReference type="ARBA" id="ARBA00022777"/>
    </source>
</evidence>
<evidence type="ECO:0000313" key="8">
    <source>
        <dbReference type="EMBL" id="QCY46466.1"/>
    </source>
</evidence>
<dbReference type="PROSITE" id="PS00584">
    <property type="entry name" value="PFKB_KINASES_2"/>
    <property type="match status" value="1"/>
</dbReference>
<dbReference type="PROSITE" id="PS00583">
    <property type="entry name" value="PFKB_KINASES_1"/>
    <property type="match status" value="1"/>
</dbReference>
<dbReference type="PIRSF" id="PIRSF000535">
    <property type="entry name" value="1PFK/6PFK/LacC"/>
    <property type="match status" value="1"/>
</dbReference>
<keyword evidence="9" id="KW-1185">Reference proteome</keyword>
<organism evidence="8 9">
    <name type="scientific">Glutamicibacter creatinolyticus</name>
    <dbReference type="NCBI Taxonomy" id="162496"/>
    <lineage>
        <taxon>Bacteria</taxon>
        <taxon>Bacillati</taxon>
        <taxon>Actinomycetota</taxon>
        <taxon>Actinomycetes</taxon>
        <taxon>Micrococcales</taxon>
        <taxon>Micrococcaceae</taxon>
        <taxon>Glutamicibacter</taxon>
    </lineage>
</organism>
<dbReference type="Pfam" id="PF00294">
    <property type="entry name" value="PfkB"/>
    <property type="match status" value="1"/>
</dbReference>
<dbReference type="Proteomes" id="UP000307000">
    <property type="component" value="Chromosome"/>
</dbReference>
<evidence type="ECO:0000259" key="7">
    <source>
        <dbReference type="Pfam" id="PF00294"/>
    </source>
</evidence>
<proteinExistence type="inferred from homology"/>
<evidence type="ECO:0000256" key="2">
    <source>
        <dbReference type="ARBA" id="ARBA00022679"/>
    </source>
</evidence>
<dbReference type="KEGG" id="gcr:GcLGCM259_0706"/>
<dbReference type="PANTHER" id="PTHR46566:SF5">
    <property type="entry name" value="1-PHOSPHOFRUCTOKINASE"/>
    <property type="match status" value="1"/>
</dbReference>
<dbReference type="InterPro" id="IPR029056">
    <property type="entry name" value="Ribokinase-like"/>
</dbReference>
<feature type="domain" description="Carbohydrate kinase PfkB" evidence="7">
    <location>
        <begin position="16"/>
        <end position="282"/>
    </location>
</feature>
<evidence type="ECO:0000256" key="6">
    <source>
        <dbReference type="PIRNR" id="PIRNR000535"/>
    </source>
</evidence>
<dbReference type="PANTHER" id="PTHR46566">
    <property type="entry name" value="1-PHOSPHOFRUCTOKINASE-RELATED"/>
    <property type="match status" value="1"/>
</dbReference>
<dbReference type="CDD" id="cd01164">
    <property type="entry name" value="FruK_PfkB_like"/>
    <property type="match status" value="1"/>
</dbReference>